<keyword evidence="2" id="KW-1185">Reference proteome</keyword>
<gene>
    <name evidence="1" type="ORF">PMA3_06510</name>
</gene>
<dbReference type="EMBL" id="CP014870">
    <property type="protein sequence ID" value="ANJ54831.1"/>
    <property type="molecule type" value="Genomic_DNA"/>
</dbReference>
<name>A0A191YQ31_9PSED</name>
<protein>
    <submittedName>
        <fullName evidence="1">Uncharacterized protein</fullName>
    </submittedName>
</protein>
<accession>A0A191YQ31</accession>
<reference evidence="1 2" key="1">
    <citation type="journal article" date="2018" name="Syst. Appl. Microbiol.">
        <title>Pseudomonas silesiensis sp. nov. strain A3T isolated from a biological pesticide sewage treatment plant and analysis of the complete genome sequence.</title>
        <authorList>
            <person name="Kaminski M.A."/>
            <person name="Furmanczyk E.M."/>
            <person name="Sobczak A."/>
            <person name="Dziembowski A."/>
            <person name="Lipinski L."/>
        </authorList>
    </citation>
    <scope>NUCLEOTIDE SEQUENCE [LARGE SCALE GENOMIC DNA]</scope>
    <source>
        <strain evidence="1 2">A3</strain>
    </source>
</reference>
<dbReference type="Proteomes" id="UP000078354">
    <property type="component" value="Chromosome"/>
</dbReference>
<dbReference type="AlphaFoldDB" id="A0A191YQ31"/>
<evidence type="ECO:0000313" key="2">
    <source>
        <dbReference type="Proteomes" id="UP000078354"/>
    </source>
</evidence>
<sequence>MHERFRVIETTTLDDGSKRYRVVDLVQGGSASKHGVFNVRTEAEAVCSLLNAEQPRQSAERQALDAFLRVKNAL</sequence>
<proteinExistence type="predicted"/>
<evidence type="ECO:0000313" key="1">
    <source>
        <dbReference type="EMBL" id="ANJ54831.1"/>
    </source>
</evidence>
<organism evidence="1 2">
    <name type="scientific">Pseudomonas silesiensis</name>
    <dbReference type="NCBI Taxonomy" id="1853130"/>
    <lineage>
        <taxon>Bacteria</taxon>
        <taxon>Pseudomonadati</taxon>
        <taxon>Pseudomonadota</taxon>
        <taxon>Gammaproteobacteria</taxon>
        <taxon>Pseudomonadales</taxon>
        <taxon>Pseudomonadaceae</taxon>
        <taxon>Pseudomonas</taxon>
    </lineage>
</organism>
<dbReference type="KEGG" id="psil:PMA3_06510"/>